<proteinExistence type="predicted"/>
<comment type="caution">
    <text evidence="3">The sequence shown here is derived from an EMBL/GenBank/DDBJ whole genome shotgun (WGS) entry which is preliminary data.</text>
</comment>
<gene>
    <name evidence="3" type="ORF">DTL70_28660</name>
</gene>
<sequence>MTAPAPTSASPTARHLWRRARGLLLAAAIIAVTAVALAALRSGDENGALDPRSAAPYGSKAVFRLLSEHGVRTKVLTDPEQLHTSVGPDTTVIVPFPDSLGDDPRTALRTATRRSGRTVLLAPNPQTTAALTQGIRTADPAQVRTTAPACGLPAAHRAGDADLGGFRYSTVAKDADSCYLRDGKATLLRVPHADPAGPSTAGDTVLLGSPDPLYNKHLDEHGNASLSLQLLGAHSQLLWYLPSTTDAGPAPTEERGFLDLLPSGWSWAALQLAIAAAFAALWRARRLGPLVTEQLPVQVPAAEATEGRARLYRRANARGHAADALRAATRTRLAPRIGVPLAEAHRSESMIPALADQAADASDADGTRTEPAALRSLLFGPPPRDDTALIALADDLDRLERRVLGRTGPYTPPTDKDVRS</sequence>
<evidence type="ECO:0000313" key="4">
    <source>
        <dbReference type="Proteomes" id="UP000252914"/>
    </source>
</evidence>
<dbReference type="InterPro" id="IPR025646">
    <property type="entry name" value="DUF4350"/>
</dbReference>
<organism evidence="3 4">
    <name type="scientific">Streptomyces diacarni</name>
    <dbReference type="NCBI Taxonomy" id="2800381"/>
    <lineage>
        <taxon>Bacteria</taxon>
        <taxon>Bacillati</taxon>
        <taxon>Actinomycetota</taxon>
        <taxon>Actinomycetes</taxon>
        <taxon>Kitasatosporales</taxon>
        <taxon>Streptomycetaceae</taxon>
        <taxon>Streptomyces</taxon>
    </lineage>
</organism>
<dbReference type="AlphaFoldDB" id="A0A367EEP9"/>
<reference evidence="3 4" key="1">
    <citation type="submission" date="2018-06" db="EMBL/GenBank/DDBJ databases">
        <title>Streptomyces reniochalinae sp. nov. and Streptomyces diacarnus sp. nov. from marine sponges.</title>
        <authorList>
            <person name="Li L."/>
        </authorList>
    </citation>
    <scope>NUCLEOTIDE SEQUENCE [LARGE SCALE GENOMIC DNA]</scope>
    <source>
        <strain evidence="3 4">LHW51701</strain>
    </source>
</reference>
<dbReference type="Proteomes" id="UP000252914">
    <property type="component" value="Unassembled WGS sequence"/>
</dbReference>
<feature type="region of interest" description="Disordered" evidence="1">
    <location>
        <begin position="401"/>
        <end position="420"/>
    </location>
</feature>
<feature type="domain" description="DUF4350" evidence="2">
    <location>
        <begin position="51"/>
        <end position="231"/>
    </location>
</feature>
<protein>
    <submittedName>
        <fullName evidence="3">DUF4350 domain-containing protein</fullName>
    </submittedName>
</protein>
<evidence type="ECO:0000259" key="2">
    <source>
        <dbReference type="Pfam" id="PF14258"/>
    </source>
</evidence>
<evidence type="ECO:0000313" key="3">
    <source>
        <dbReference type="EMBL" id="RCG16212.1"/>
    </source>
</evidence>
<keyword evidence="4" id="KW-1185">Reference proteome</keyword>
<accession>A0A367EEP9</accession>
<name>A0A367EEP9_9ACTN</name>
<dbReference type="Pfam" id="PF14258">
    <property type="entry name" value="DUF4350"/>
    <property type="match status" value="1"/>
</dbReference>
<evidence type="ECO:0000256" key="1">
    <source>
        <dbReference type="SAM" id="MobiDB-lite"/>
    </source>
</evidence>
<dbReference type="EMBL" id="QOIN01000061">
    <property type="protein sequence ID" value="RCG16212.1"/>
    <property type="molecule type" value="Genomic_DNA"/>
</dbReference>
<dbReference type="RefSeq" id="WP_114024924.1">
    <property type="nucleotide sequence ID" value="NZ_QOIN01000061.1"/>
</dbReference>